<dbReference type="Proteomes" id="UP000694888">
    <property type="component" value="Unplaced"/>
</dbReference>
<feature type="domain" description="Neurotransmitter-gated ion-channel ligand-binding" evidence="16">
    <location>
        <begin position="35"/>
        <end position="242"/>
    </location>
</feature>
<dbReference type="InterPro" id="IPR018000">
    <property type="entry name" value="Neurotransmitter_ion_chnl_CS"/>
</dbReference>
<sequence length="468" mass="54130">MPPPQPLTVLACVTILTSCVTASQFNNLSASRRAESQLYSDLYSSDVLARRLSPHSDDQVVNITIFAFRVIEVLDLNEAEQSLMTNSFVSFHWTDPALVWDPDDYQGINHVHIPSDKIWHPTFLIVNAADKDYRLLGMPTALELRHTGEVFFRLGLTTKTTCDLDMSSYPFDTQSCRIGIMPYYNNPFIYVNDVKQMHDVKIVNPVHFRGEWTLDLDKSKTELSHFENHHERVVIATIHIKRCRLYYLLVLIAPLVVTSSMTSLVFWIPPSYGEKMSFQVSVFLANAVFLNLVAQTLPRSMTEIPKLMLFILFVTLACFVTMLASLFVIRRYKEEQEILQKEARKRAEKQLKQEMTKTVADQTTPRDPDLPPDIEDEKNTRITDVRSNNTTVAALHILRHRFLRIKSKVKAVRDRASRIKLPRRRFCISSSTWDIIFFCVFHMTSIPCYYFLLYKTDTSVKLKARLDF</sequence>
<evidence type="ECO:0000256" key="13">
    <source>
        <dbReference type="ARBA" id="ARBA00034099"/>
    </source>
</evidence>
<dbReference type="RefSeq" id="XP_012940474.2">
    <property type="nucleotide sequence ID" value="XM_013085020.2"/>
</dbReference>
<feature type="transmembrane region" description="Helical" evidence="14">
    <location>
        <begin position="280"/>
        <end position="297"/>
    </location>
</feature>
<evidence type="ECO:0000313" key="19">
    <source>
        <dbReference type="RefSeq" id="XP_012940474.2"/>
    </source>
</evidence>
<reference evidence="19" key="1">
    <citation type="submission" date="2025-08" db="UniProtKB">
        <authorList>
            <consortium name="RefSeq"/>
        </authorList>
    </citation>
    <scope>IDENTIFICATION</scope>
</reference>
<evidence type="ECO:0000256" key="12">
    <source>
        <dbReference type="ARBA" id="ARBA00023303"/>
    </source>
</evidence>
<evidence type="ECO:0000313" key="18">
    <source>
        <dbReference type="Proteomes" id="UP000694888"/>
    </source>
</evidence>
<evidence type="ECO:0000256" key="2">
    <source>
        <dbReference type="ARBA" id="ARBA00022475"/>
    </source>
</evidence>
<feature type="signal peptide" evidence="14">
    <location>
        <begin position="1"/>
        <end position="22"/>
    </location>
</feature>
<keyword evidence="12 14" id="KW-0407">Ion channel</keyword>
<evidence type="ECO:0000256" key="3">
    <source>
        <dbReference type="ARBA" id="ARBA00022692"/>
    </source>
</evidence>
<dbReference type="InterPro" id="IPR038050">
    <property type="entry name" value="Neuro_actylchol_rec"/>
</dbReference>
<evidence type="ECO:0000256" key="14">
    <source>
        <dbReference type="RuleBase" id="RU000687"/>
    </source>
</evidence>
<dbReference type="Pfam" id="PF02932">
    <property type="entry name" value="Neur_chan_memb"/>
    <property type="match status" value="1"/>
</dbReference>
<feature type="transmembrane region" description="Helical" evidence="14">
    <location>
        <begin position="433"/>
        <end position="452"/>
    </location>
</feature>
<feature type="chain" id="PRO_5045002944" evidence="14">
    <location>
        <begin position="23"/>
        <end position="468"/>
    </location>
</feature>
<dbReference type="InterPro" id="IPR006202">
    <property type="entry name" value="Neur_chan_lig-bd"/>
</dbReference>
<dbReference type="CDD" id="cd19051">
    <property type="entry name" value="LGIC_TM_cation"/>
    <property type="match status" value="1"/>
</dbReference>
<accession>A0ABM1A463</accession>
<evidence type="ECO:0000256" key="1">
    <source>
        <dbReference type="ARBA" id="ARBA00022448"/>
    </source>
</evidence>
<evidence type="ECO:0000256" key="11">
    <source>
        <dbReference type="ARBA" id="ARBA00023286"/>
    </source>
</evidence>
<gene>
    <name evidence="19" type="primary">LOC101856442</name>
</gene>
<dbReference type="InterPro" id="IPR036719">
    <property type="entry name" value="Neuro-gated_channel_TM_sf"/>
</dbReference>
<keyword evidence="8" id="KW-1015">Disulfide bond</keyword>
<dbReference type="PRINTS" id="PR00254">
    <property type="entry name" value="NICOTINICR"/>
</dbReference>
<evidence type="ECO:0000256" key="4">
    <source>
        <dbReference type="ARBA" id="ARBA00022989"/>
    </source>
</evidence>
<feature type="transmembrane region" description="Helical" evidence="14">
    <location>
        <begin position="245"/>
        <end position="268"/>
    </location>
</feature>
<comment type="subcellular location">
    <subcellularLocation>
        <location evidence="13">Synaptic cell membrane</location>
        <topology evidence="13">Multi-pass membrane protein</topology>
    </subcellularLocation>
</comment>
<dbReference type="PANTHER" id="PTHR18945">
    <property type="entry name" value="NEUROTRANSMITTER GATED ION CHANNEL"/>
    <property type="match status" value="1"/>
</dbReference>
<evidence type="ECO:0000256" key="10">
    <source>
        <dbReference type="ARBA" id="ARBA00023180"/>
    </source>
</evidence>
<dbReference type="CDD" id="cd18989">
    <property type="entry name" value="LGIC_ECD_cation"/>
    <property type="match status" value="1"/>
</dbReference>
<keyword evidence="14" id="KW-0732">Signal</keyword>
<keyword evidence="18" id="KW-1185">Reference proteome</keyword>
<dbReference type="InterPro" id="IPR006029">
    <property type="entry name" value="Neurotrans-gated_channel_TM"/>
</dbReference>
<feature type="domain" description="Neurotransmitter-gated ion-channel transmembrane" evidence="17">
    <location>
        <begin position="251"/>
        <end position="385"/>
    </location>
</feature>
<evidence type="ECO:0000256" key="5">
    <source>
        <dbReference type="ARBA" id="ARBA00023018"/>
    </source>
</evidence>
<organism evidence="18 19">
    <name type="scientific">Aplysia californica</name>
    <name type="common">California sea hare</name>
    <dbReference type="NCBI Taxonomy" id="6500"/>
    <lineage>
        <taxon>Eukaryota</taxon>
        <taxon>Metazoa</taxon>
        <taxon>Spiralia</taxon>
        <taxon>Lophotrochozoa</taxon>
        <taxon>Mollusca</taxon>
        <taxon>Gastropoda</taxon>
        <taxon>Heterobranchia</taxon>
        <taxon>Euthyneura</taxon>
        <taxon>Tectipleura</taxon>
        <taxon>Aplysiida</taxon>
        <taxon>Aplysioidea</taxon>
        <taxon>Aplysiidae</taxon>
        <taxon>Aplysia</taxon>
    </lineage>
</organism>
<keyword evidence="7 14" id="KW-0472">Membrane</keyword>
<keyword evidence="9" id="KW-0675">Receptor</keyword>
<dbReference type="Pfam" id="PF02931">
    <property type="entry name" value="Neur_chan_LBD"/>
    <property type="match status" value="1"/>
</dbReference>
<feature type="transmembrane region" description="Helical" evidence="14">
    <location>
        <begin position="309"/>
        <end position="329"/>
    </location>
</feature>
<evidence type="ECO:0000256" key="9">
    <source>
        <dbReference type="ARBA" id="ARBA00023170"/>
    </source>
</evidence>
<evidence type="ECO:0000256" key="6">
    <source>
        <dbReference type="ARBA" id="ARBA00023065"/>
    </source>
</evidence>
<keyword evidence="4 14" id="KW-1133">Transmembrane helix</keyword>
<dbReference type="GeneID" id="101856442"/>
<keyword evidence="10" id="KW-0325">Glycoprotein</keyword>
<evidence type="ECO:0000256" key="7">
    <source>
        <dbReference type="ARBA" id="ARBA00023136"/>
    </source>
</evidence>
<dbReference type="InterPro" id="IPR002394">
    <property type="entry name" value="Nicotinic_acetylcholine_rcpt"/>
</dbReference>
<dbReference type="Gene3D" id="2.70.170.10">
    <property type="entry name" value="Neurotransmitter-gated ion-channel ligand-binding domain"/>
    <property type="match status" value="1"/>
</dbReference>
<evidence type="ECO:0000259" key="16">
    <source>
        <dbReference type="Pfam" id="PF02931"/>
    </source>
</evidence>
<evidence type="ECO:0000259" key="17">
    <source>
        <dbReference type="Pfam" id="PF02932"/>
    </source>
</evidence>
<keyword evidence="5" id="KW-0770">Synapse</keyword>
<keyword evidence="3 14" id="KW-0812">Transmembrane</keyword>
<dbReference type="InterPro" id="IPR036734">
    <property type="entry name" value="Neur_chan_lig-bd_sf"/>
</dbReference>
<protein>
    <submittedName>
        <fullName evidence="19">Acetylcholine receptor subunit alpha-like</fullName>
    </submittedName>
</protein>
<comment type="similarity">
    <text evidence="14">Belongs to the ligand-gated ion channel (TC 1.A.9) family.</text>
</comment>
<evidence type="ECO:0000256" key="8">
    <source>
        <dbReference type="ARBA" id="ARBA00023157"/>
    </source>
</evidence>
<evidence type="ECO:0000256" key="15">
    <source>
        <dbReference type="SAM" id="MobiDB-lite"/>
    </source>
</evidence>
<keyword evidence="11" id="KW-1071">Ligand-gated ion channel</keyword>
<dbReference type="SUPFAM" id="SSF90112">
    <property type="entry name" value="Neurotransmitter-gated ion-channel transmembrane pore"/>
    <property type="match status" value="1"/>
</dbReference>
<dbReference type="InterPro" id="IPR006201">
    <property type="entry name" value="Neur_channel"/>
</dbReference>
<proteinExistence type="inferred from homology"/>
<dbReference type="Gene3D" id="1.20.58.390">
    <property type="entry name" value="Neurotransmitter-gated ion-channel transmembrane domain"/>
    <property type="match status" value="1"/>
</dbReference>
<keyword evidence="2" id="KW-1003">Cell membrane</keyword>
<feature type="region of interest" description="Disordered" evidence="15">
    <location>
        <begin position="353"/>
        <end position="376"/>
    </location>
</feature>
<keyword evidence="1 14" id="KW-0813">Transport</keyword>
<dbReference type="SUPFAM" id="SSF63712">
    <property type="entry name" value="Nicotinic receptor ligand binding domain-like"/>
    <property type="match status" value="1"/>
</dbReference>
<dbReference type="PRINTS" id="PR00252">
    <property type="entry name" value="NRIONCHANNEL"/>
</dbReference>
<keyword evidence="6 14" id="KW-0406">Ion transport</keyword>
<dbReference type="PROSITE" id="PS00236">
    <property type="entry name" value="NEUROTR_ION_CHANNEL"/>
    <property type="match status" value="1"/>
</dbReference>
<name>A0ABM1A463_APLCA</name>